<feature type="compositionally biased region" description="Polar residues" evidence="1">
    <location>
        <begin position="170"/>
        <end position="185"/>
    </location>
</feature>
<name>A0ABD0XXG3_9HEMI</name>
<evidence type="ECO:0000256" key="1">
    <source>
        <dbReference type="SAM" id="MobiDB-lite"/>
    </source>
</evidence>
<feature type="region of interest" description="Disordered" evidence="1">
    <location>
        <begin position="170"/>
        <end position="189"/>
    </location>
</feature>
<dbReference type="AlphaFoldDB" id="A0ABD0XXG3"/>
<gene>
    <name evidence="2" type="ORF">AAG570_005447</name>
</gene>
<accession>A0ABD0XXG3</accession>
<reference evidence="2 3" key="1">
    <citation type="submission" date="2024-07" db="EMBL/GenBank/DDBJ databases">
        <title>Chromosome-level genome assembly of the water stick insect Ranatra chinensis (Heteroptera: Nepidae).</title>
        <authorList>
            <person name="Liu X."/>
        </authorList>
    </citation>
    <scope>NUCLEOTIDE SEQUENCE [LARGE SCALE GENOMIC DNA]</scope>
    <source>
        <strain evidence="2">Cailab_2021Rc</strain>
        <tissue evidence="2">Muscle</tissue>
    </source>
</reference>
<keyword evidence="3" id="KW-1185">Reference proteome</keyword>
<feature type="region of interest" description="Disordered" evidence="1">
    <location>
        <begin position="1"/>
        <end position="123"/>
    </location>
</feature>
<dbReference type="Proteomes" id="UP001558652">
    <property type="component" value="Unassembled WGS sequence"/>
</dbReference>
<proteinExistence type="predicted"/>
<comment type="caution">
    <text evidence="2">The sequence shown here is derived from an EMBL/GenBank/DDBJ whole genome shotgun (WGS) entry which is preliminary data.</text>
</comment>
<feature type="compositionally biased region" description="Low complexity" evidence="1">
    <location>
        <begin position="20"/>
        <end position="30"/>
    </location>
</feature>
<protein>
    <submittedName>
        <fullName evidence="2">Uncharacterized protein</fullName>
    </submittedName>
</protein>
<feature type="region of interest" description="Disordered" evidence="1">
    <location>
        <begin position="222"/>
        <end position="268"/>
    </location>
</feature>
<sequence>MVSKCRNMFYQNKKQEMTKTSTLDDTSTSSAVGDVERKVWSREACTHEAAGMGGPDFEMRPRGRLERGRERLSRRRREELSRIRVESESSSRRTSSADEKTRVSSSDSGRHTPDENNSNDGVITASLKIPVPPVTSFSLNLDDIPYIEDNEKQHITLGLMKSASCQPVTSESGVGSWGSTPTSPTGGPDGDVATATVITFPPKQQAVLQKVTIKSTSEIQQVQPSFTRSESYSATDRRSLHQQHQHLLNTDKIPKSASTSTMVQQLHETPQRNIVVTSPSITSIGGAVLRSKTADIERMIRLQANKSSLKKTSASVSTAAVEKETTNRRRYVDSRHLTRHLPSTDQSSTSQSVTSSVRSSESRSVWKRHELISSEPKDRKSFF</sequence>
<evidence type="ECO:0000313" key="3">
    <source>
        <dbReference type="Proteomes" id="UP001558652"/>
    </source>
</evidence>
<feature type="compositionally biased region" description="Basic and acidic residues" evidence="1">
    <location>
        <begin position="367"/>
        <end position="383"/>
    </location>
</feature>
<dbReference type="EMBL" id="JBFDAA010000018">
    <property type="protein sequence ID" value="KAL1115952.1"/>
    <property type="molecule type" value="Genomic_DNA"/>
</dbReference>
<organism evidence="2 3">
    <name type="scientific">Ranatra chinensis</name>
    <dbReference type="NCBI Taxonomy" id="642074"/>
    <lineage>
        <taxon>Eukaryota</taxon>
        <taxon>Metazoa</taxon>
        <taxon>Ecdysozoa</taxon>
        <taxon>Arthropoda</taxon>
        <taxon>Hexapoda</taxon>
        <taxon>Insecta</taxon>
        <taxon>Pterygota</taxon>
        <taxon>Neoptera</taxon>
        <taxon>Paraneoptera</taxon>
        <taxon>Hemiptera</taxon>
        <taxon>Heteroptera</taxon>
        <taxon>Panheteroptera</taxon>
        <taxon>Nepomorpha</taxon>
        <taxon>Nepidae</taxon>
        <taxon>Ranatrinae</taxon>
        <taxon>Ranatra</taxon>
    </lineage>
</organism>
<feature type="compositionally biased region" description="Polar residues" evidence="1">
    <location>
        <begin position="256"/>
        <end position="268"/>
    </location>
</feature>
<feature type="compositionally biased region" description="Polar residues" evidence="1">
    <location>
        <begin position="222"/>
        <end position="234"/>
    </location>
</feature>
<feature type="compositionally biased region" description="Low complexity" evidence="1">
    <location>
        <begin position="343"/>
        <end position="363"/>
    </location>
</feature>
<feature type="region of interest" description="Disordered" evidence="1">
    <location>
        <begin position="338"/>
        <end position="383"/>
    </location>
</feature>
<evidence type="ECO:0000313" key="2">
    <source>
        <dbReference type="EMBL" id="KAL1115952.1"/>
    </source>
</evidence>
<feature type="compositionally biased region" description="Basic and acidic residues" evidence="1">
    <location>
        <begin position="34"/>
        <end position="46"/>
    </location>
</feature>
<feature type="compositionally biased region" description="Basic and acidic residues" evidence="1">
    <location>
        <begin position="57"/>
        <end position="114"/>
    </location>
</feature>